<keyword evidence="2" id="KW-1133">Transmembrane helix</keyword>
<reference evidence="4 5" key="1">
    <citation type="submission" date="2021-11" db="EMBL/GenBank/DDBJ databases">
        <title>Aliifidinibius sp. nov., a new bacterium isolated from saline soil.</title>
        <authorList>
            <person name="Galisteo C."/>
            <person name="De La Haba R."/>
            <person name="Sanchez-Porro C."/>
            <person name="Ventosa A."/>
        </authorList>
    </citation>
    <scope>NUCLEOTIDE SEQUENCE [LARGE SCALE GENOMIC DNA]</scope>
    <source>
        <strain evidence="4 5">KACC 190600</strain>
    </source>
</reference>
<feature type="transmembrane region" description="Helical" evidence="2">
    <location>
        <begin position="114"/>
        <end position="136"/>
    </location>
</feature>
<keyword evidence="2" id="KW-0472">Membrane</keyword>
<dbReference type="Pfam" id="PF13435">
    <property type="entry name" value="Cytochrome_C554"/>
    <property type="match status" value="1"/>
</dbReference>
<dbReference type="InterPro" id="IPR051829">
    <property type="entry name" value="Multiheme_Cytochr_ET"/>
</dbReference>
<keyword evidence="1" id="KW-0732">Signal</keyword>
<dbReference type="PANTHER" id="PTHR35038">
    <property type="entry name" value="DISSIMILATORY SULFITE REDUCTASE SIRA"/>
    <property type="match status" value="1"/>
</dbReference>
<comment type="caution">
    <text evidence="4">The sequence shown here is derived from an EMBL/GenBank/DDBJ whole genome shotgun (WGS) entry which is preliminary data.</text>
</comment>
<dbReference type="InterPro" id="IPR036280">
    <property type="entry name" value="Multihaem_cyt_sf"/>
</dbReference>
<feature type="transmembrane region" description="Helical" evidence="2">
    <location>
        <begin position="81"/>
        <end position="102"/>
    </location>
</feature>
<accession>A0ABT3PXK9</accession>
<dbReference type="SUPFAM" id="SSF48695">
    <property type="entry name" value="Multiheme cytochromes"/>
    <property type="match status" value="1"/>
</dbReference>
<evidence type="ECO:0000256" key="1">
    <source>
        <dbReference type="ARBA" id="ARBA00022729"/>
    </source>
</evidence>
<dbReference type="RefSeq" id="WP_265788663.1">
    <property type="nucleotide sequence ID" value="NZ_BAABRS010000001.1"/>
</dbReference>
<evidence type="ECO:0000259" key="3">
    <source>
        <dbReference type="Pfam" id="PF13435"/>
    </source>
</evidence>
<organism evidence="4 5">
    <name type="scientific">Fodinibius salicampi</name>
    <dbReference type="NCBI Taxonomy" id="1920655"/>
    <lineage>
        <taxon>Bacteria</taxon>
        <taxon>Pseudomonadati</taxon>
        <taxon>Balneolota</taxon>
        <taxon>Balneolia</taxon>
        <taxon>Balneolales</taxon>
        <taxon>Balneolaceae</taxon>
        <taxon>Fodinibius</taxon>
    </lineage>
</organism>
<keyword evidence="5" id="KW-1185">Reference proteome</keyword>
<dbReference type="InterPro" id="IPR023155">
    <property type="entry name" value="Cyt_c-552/4"/>
</dbReference>
<feature type="domain" description="Cytochrome c-552/4" evidence="3">
    <location>
        <begin position="231"/>
        <end position="311"/>
    </location>
</feature>
<name>A0ABT3PXK9_9BACT</name>
<sequence length="665" mass="75577">MTSKRNKWVRPLLYTVSGFLLFEILTGLSIYLLPFSVGNQLMVLLHTVVGLLFLFPYLWYQYQHWLEYKDRPINEFVIMGYVAMAATTVAIISGLILTYEALFMSAITAVWKKIHLTSTFVLIASVIPHVGLIIFRDSKAENKSETIQKRKLGQKKFSFNSAYLLLYQFAVVGLLMFAYSSSYSDTVKLPNDYPYHEGAESPFAPSLARTESGDLIDAERLGGSESCGTSGCHSEIKEEWETSAHRYAASDPFFRKIQENMGKQKGAVASRYCAGCHDPIGLFAGSANLYSDKLTNNIGLDEGISCVSCHTMTEADVQGNADYAIISPERYIFELKDGKIAKLISDFLIRAYPEKHVDSYSRTFYKTSEYCGSCHKQYIDEDINNVGWVQLQNQYDQWRKSHWNDEENAFATLECRDCHMPLTASEDPARGDALDINRTADDKKHRSHRFLGGNQYVPKLLDLPNADKHVELIEEWLRGDYEIPEIQDKWVKGETIPISIISPDSIQVGEELNMDVIITNKKAGHEFPTGPLDMMQSWIEIIAKDQDGNILFSSGTLDEDHFIESGSFIFKAEPVDQYGNLIDRHNLWELVGVRYSRALYPGKTDYARFAVDITEENITDIYITAKLQYRKFNQFLMNEVFTEVDDETAPITTVSSDTHQVKVSR</sequence>
<feature type="transmembrane region" description="Helical" evidence="2">
    <location>
        <begin position="12"/>
        <end position="35"/>
    </location>
</feature>
<feature type="transmembrane region" description="Helical" evidence="2">
    <location>
        <begin position="41"/>
        <end position="60"/>
    </location>
</feature>
<dbReference type="Proteomes" id="UP001207337">
    <property type="component" value="Unassembled WGS sequence"/>
</dbReference>
<evidence type="ECO:0000313" key="5">
    <source>
        <dbReference type="Proteomes" id="UP001207337"/>
    </source>
</evidence>
<evidence type="ECO:0000313" key="4">
    <source>
        <dbReference type="EMBL" id="MCW9712586.1"/>
    </source>
</evidence>
<protein>
    <recommendedName>
        <fullName evidence="3">Cytochrome c-552/4 domain-containing protein</fullName>
    </recommendedName>
</protein>
<dbReference type="Gene3D" id="1.10.1130.10">
    <property type="entry name" value="Flavocytochrome C3, Chain A"/>
    <property type="match status" value="1"/>
</dbReference>
<gene>
    <name evidence="4" type="ORF">LQ318_06695</name>
</gene>
<evidence type="ECO:0000256" key="2">
    <source>
        <dbReference type="SAM" id="Phobius"/>
    </source>
</evidence>
<keyword evidence="2" id="KW-0812">Transmembrane</keyword>
<feature type="transmembrane region" description="Helical" evidence="2">
    <location>
        <begin position="157"/>
        <end position="179"/>
    </location>
</feature>
<proteinExistence type="predicted"/>
<dbReference type="EMBL" id="JAJNDC010000001">
    <property type="protein sequence ID" value="MCW9712586.1"/>
    <property type="molecule type" value="Genomic_DNA"/>
</dbReference>